<reference evidence="2" key="1">
    <citation type="journal article" date="2022" name="Mol. Ecol. Resour.">
        <title>The genomes of chicory, endive, great burdock and yacon provide insights into Asteraceae palaeo-polyploidization history and plant inulin production.</title>
        <authorList>
            <person name="Fan W."/>
            <person name="Wang S."/>
            <person name="Wang H."/>
            <person name="Wang A."/>
            <person name="Jiang F."/>
            <person name="Liu H."/>
            <person name="Zhao H."/>
            <person name="Xu D."/>
            <person name="Zhang Y."/>
        </authorList>
    </citation>
    <scope>NUCLEOTIDE SEQUENCE [LARGE SCALE GENOMIC DNA]</scope>
    <source>
        <strain evidence="2">cv. Niubang</strain>
    </source>
</reference>
<gene>
    <name evidence="1" type="ORF">L6452_30866</name>
</gene>
<keyword evidence="2" id="KW-1185">Reference proteome</keyword>
<dbReference type="Proteomes" id="UP001055879">
    <property type="component" value="Linkage Group LG10"/>
</dbReference>
<reference evidence="1 2" key="2">
    <citation type="journal article" date="2022" name="Mol. Ecol. Resour.">
        <title>The genomes of chicory, endive, great burdock and yacon provide insights into Asteraceae paleo-polyploidization history and plant inulin production.</title>
        <authorList>
            <person name="Fan W."/>
            <person name="Wang S."/>
            <person name="Wang H."/>
            <person name="Wang A."/>
            <person name="Jiang F."/>
            <person name="Liu H."/>
            <person name="Zhao H."/>
            <person name="Xu D."/>
            <person name="Zhang Y."/>
        </authorList>
    </citation>
    <scope>NUCLEOTIDE SEQUENCE [LARGE SCALE GENOMIC DNA]</scope>
    <source>
        <strain evidence="2">cv. Niubang</strain>
    </source>
</reference>
<dbReference type="EMBL" id="CM042056">
    <property type="protein sequence ID" value="KAI3697769.1"/>
    <property type="molecule type" value="Genomic_DNA"/>
</dbReference>
<comment type="caution">
    <text evidence="1">The sequence shown here is derived from an EMBL/GenBank/DDBJ whole genome shotgun (WGS) entry which is preliminary data.</text>
</comment>
<protein>
    <submittedName>
        <fullName evidence="1">Uncharacterized protein</fullName>
    </submittedName>
</protein>
<evidence type="ECO:0000313" key="2">
    <source>
        <dbReference type="Proteomes" id="UP001055879"/>
    </source>
</evidence>
<evidence type="ECO:0000313" key="1">
    <source>
        <dbReference type="EMBL" id="KAI3697769.1"/>
    </source>
</evidence>
<sequence>MNICLYCIFDEDRLQQWWLDYIGAGSMYMWWLVDEDSLQQWRLDCIFGVGSTDMSGRGRRRRFAIDGE</sequence>
<name>A0ACB8ZIG5_ARCLA</name>
<organism evidence="1 2">
    <name type="scientific">Arctium lappa</name>
    <name type="common">Greater burdock</name>
    <name type="synonym">Lappa major</name>
    <dbReference type="NCBI Taxonomy" id="4217"/>
    <lineage>
        <taxon>Eukaryota</taxon>
        <taxon>Viridiplantae</taxon>
        <taxon>Streptophyta</taxon>
        <taxon>Embryophyta</taxon>
        <taxon>Tracheophyta</taxon>
        <taxon>Spermatophyta</taxon>
        <taxon>Magnoliopsida</taxon>
        <taxon>eudicotyledons</taxon>
        <taxon>Gunneridae</taxon>
        <taxon>Pentapetalae</taxon>
        <taxon>asterids</taxon>
        <taxon>campanulids</taxon>
        <taxon>Asterales</taxon>
        <taxon>Asteraceae</taxon>
        <taxon>Carduoideae</taxon>
        <taxon>Cardueae</taxon>
        <taxon>Arctiinae</taxon>
        <taxon>Arctium</taxon>
    </lineage>
</organism>
<accession>A0ACB8ZIG5</accession>
<proteinExistence type="predicted"/>